<dbReference type="EC" id="3.2.1.23" evidence="3"/>
<comment type="caution">
    <text evidence="3">The sequence shown here is derived from an EMBL/GenBank/DDBJ whole genome shotgun (WGS) entry which is preliminary data.</text>
</comment>
<feature type="region of interest" description="Disordered" evidence="1">
    <location>
        <begin position="507"/>
        <end position="532"/>
    </location>
</feature>
<dbReference type="AlphaFoldDB" id="A0A086LQ73"/>
<evidence type="ECO:0000313" key="4">
    <source>
        <dbReference type="Proteomes" id="UP000028834"/>
    </source>
</evidence>
<evidence type="ECO:0000256" key="2">
    <source>
        <dbReference type="SAM" id="Phobius"/>
    </source>
</evidence>
<evidence type="ECO:0000313" key="3">
    <source>
        <dbReference type="EMBL" id="KFG58791.1"/>
    </source>
</evidence>
<feature type="compositionally biased region" description="Low complexity" evidence="1">
    <location>
        <begin position="507"/>
        <end position="525"/>
    </location>
</feature>
<proteinExistence type="predicted"/>
<keyword evidence="2" id="KW-0472">Membrane</keyword>
<sequence length="532" mass="59200">MQTLEPIAHATAVASALSEGPAFCLRDDSPAKTFVGNLSVLAFPQQLANGWSDFVWYEVDLLGPFKDAANDGLSNRPTSVAKGNALRMPTEKPGVLAVRCTEGSSSIYVFSEQGDLLGQKRVSDVRGSRWLSARSPEKKDEVSSNEIWLRVQVPSGVRRVVILSSSFGARNRRPALIQSSSLPSWRSRVHRLVCRFFAHVENLCRWRAKTRTTLRFPRTEQQQPSRQELLWQSIPVEPTKRCIGFRREPQLQAGVALNAFLDMWGFEPAPEQPWTRDGTAAEKPWTSTPSMHTGQGGDGGHADGTEEAAMRSVGDRRRNSINNLFQWSLFVFGMPRGRRRGFYHVLKITSATRTSATRHRHQGRTKNCCNDRRGRAYVNSQFAGYYLINGSCTDRTTSDPECESTAARIKIPTDWVKPGLNYIDLLEEEGGYGGGVTIQEEFHGGHAATLAWTECVMVGIVVFLVSLVAVVLFAIVVQVCREKYRGREFSVHEVLFRQIVQTINPAELESPSSSGSASPLHSRSSQPPSIRH</sequence>
<keyword evidence="2" id="KW-1133">Transmembrane helix</keyword>
<dbReference type="Proteomes" id="UP000028834">
    <property type="component" value="Unassembled WGS sequence"/>
</dbReference>
<dbReference type="EMBL" id="AFYV02002398">
    <property type="protein sequence ID" value="KFG58791.1"/>
    <property type="molecule type" value="Genomic_DNA"/>
</dbReference>
<keyword evidence="3" id="KW-0326">Glycosidase</keyword>
<dbReference type="VEuPathDB" id="ToxoDB:TGRUB_320588B"/>
<dbReference type="GO" id="GO:0004565">
    <property type="term" value="F:beta-galactosidase activity"/>
    <property type="evidence" value="ECO:0007669"/>
    <property type="project" value="UniProtKB-EC"/>
</dbReference>
<keyword evidence="2" id="KW-0812">Transmembrane</keyword>
<feature type="region of interest" description="Disordered" evidence="1">
    <location>
        <begin position="271"/>
        <end position="310"/>
    </location>
</feature>
<gene>
    <name evidence="3" type="ORF">TGRUB_320588B</name>
</gene>
<evidence type="ECO:0000256" key="1">
    <source>
        <dbReference type="SAM" id="MobiDB-lite"/>
    </source>
</evidence>
<keyword evidence="3" id="KW-0378">Hydrolase</keyword>
<organism evidence="3 4">
    <name type="scientific">Toxoplasma gondii RUB</name>
    <dbReference type="NCBI Taxonomy" id="935652"/>
    <lineage>
        <taxon>Eukaryota</taxon>
        <taxon>Sar</taxon>
        <taxon>Alveolata</taxon>
        <taxon>Apicomplexa</taxon>
        <taxon>Conoidasida</taxon>
        <taxon>Coccidia</taxon>
        <taxon>Eucoccidiorida</taxon>
        <taxon>Eimeriorina</taxon>
        <taxon>Sarcocystidae</taxon>
        <taxon>Toxoplasma</taxon>
    </lineage>
</organism>
<feature type="transmembrane region" description="Helical" evidence="2">
    <location>
        <begin position="456"/>
        <end position="477"/>
    </location>
</feature>
<reference evidence="3 4" key="1">
    <citation type="submission" date="2014-05" db="EMBL/GenBank/DDBJ databases">
        <authorList>
            <person name="Sibley D."/>
            <person name="Venepally P."/>
            <person name="Karamycheva S."/>
            <person name="Hadjithomas M."/>
            <person name="Khan A."/>
            <person name="Brunk B."/>
            <person name="Roos D."/>
            <person name="Caler E."/>
            <person name="Lorenzi H."/>
        </authorList>
    </citation>
    <scope>NUCLEOTIDE SEQUENCE [LARGE SCALE GENOMIC DNA]</scope>
    <source>
        <strain evidence="3 4">RUB</strain>
    </source>
</reference>
<accession>A0A086LQ73</accession>
<name>A0A086LQ73_TOXGO</name>
<protein>
    <submittedName>
        <fullName evidence="3">Glycosyl hydrolases family 35 protein</fullName>
        <ecNumber evidence="3">3.2.1.23</ecNumber>
    </submittedName>
</protein>